<protein>
    <recommendedName>
        <fullName evidence="1">G domain-containing protein</fullName>
    </recommendedName>
</protein>
<dbReference type="GO" id="GO:0005525">
    <property type="term" value="F:GTP binding"/>
    <property type="evidence" value="ECO:0007669"/>
    <property type="project" value="InterPro"/>
</dbReference>
<accession>A0A409YLS8</accession>
<sequence length="539" mass="61643">MNEYFMTQTGDVSVGRHKPKNKTHDALNILLFGGTGSGKSSFIEALAGNGQALGISGDALDSVTQDVQAFKVKNLSLNWVGEWWKGDLTDPRIVRWPVRLVDTPGFMDTKLSALETMRKVQEWQDADGEEVAMVFYFCRITDKRVPGSAMRNINIINNLRLSSGSLTIVTTMWDQLHGEASKKRAEENFQYLRDVIWQVDPLEGRIVRFSNTHASAIEILTSLKCPTPGSSKISNPFIFLGENTISSPLFAELLNRIQNTKQEKQWLEEERIRLLTTPDQEIESNNISSLKDVDVRLTNYINQMIADDDLLHGMEVNIQPIVHQHLEDFALSSQRFVQAIENVLQSLDSSDASRRDELVATLHDAKIDFQNANNVLYSTSENFRFLEQLRIPFFSDSSDYYFNGSSSFVSLEESDDESNNESNHGRHRLFACIKMLVRRVLQLDEELDYSDISSSLAATIYDSDEPNSKPRRLFAYIKTFFQRVLGRRVNEELDHSEISTSFVAQEESDDESNHEHRLFKFANMKMFVPRVLQRISKRR</sequence>
<dbReference type="InterPro" id="IPR006073">
    <property type="entry name" value="GTP-bd"/>
</dbReference>
<dbReference type="Pfam" id="PF01926">
    <property type="entry name" value="MMR_HSR1"/>
    <property type="match status" value="1"/>
</dbReference>
<name>A0A409YLS8_9AGAR</name>
<evidence type="ECO:0000313" key="2">
    <source>
        <dbReference type="EMBL" id="PPR03990.1"/>
    </source>
</evidence>
<dbReference type="Gene3D" id="3.40.50.300">
    <property type="entry name" value="P-loop containing nucleotide triphosphate hydrolases"/>
    <property type="match status" value="1"/>
</dbReference>
<dbReference type="AlphaFoldDB" id="A0A409YLS8"/>
<dbReference type="SUPFAM" id="SSF52540">
    <property type="entry name" value="P-loop containing nucleoside triphosphate hydrolases"/>
    <property type="match status" value="1"/>
</dbReference>
<evidence type="ECO:0000313" key="3">
    <source>
        <dbReference type="Proteomes" id="UP000284842"/>
    </source>
</evidence>
<dbReference type="OrthoDB" id="3247308at2759"/>
<dbReference type="InParanoid" id="A0A409YLS8"/>
<proteinExistence type="predicted"/>
<organism evidence="2 3">
    <name type="scientific">Panaeolus cyanescens</name>
    <dbReference type="NCBI Taxonomy" id="181874"/>
    <lineage>
        <taxon>Eukaryota</taxon>
        <taxon>Fungi</taxon>
        <taxon>Dikarya</taxon>
        <taxon>Basidiomycota</taxon>
        <taxon>Agaricomycotina</taxon>
        <taxon>Agaricomycetes</taxon>
        <taxon>Agaricomycetidae</taxon>
        <taxon>Agaricales</taxon>
        <taxon>Agaricineae</taxon>
        <taxon>Galeropsidaceae</taxon>
        <taxon>Panaeolus</taxon>
    </lineage>
</organism>
<dbReference type="InterPro" id="IPR027417">
    <property type="entry name" value="P-loop_NTPase"/>
</dbReference>
<keyword evidence="3" id="KW-1185">Reference proteome</keyword>
<dbReference type="EMBL" id="NHTK01001001">
    <property type="protein sequence ID" value="PPR03990.1"/>
    <property type="molecule type" value="Genomic_DNA"/>
</dbReference>
<gene>
    <name evidence="2" type="ORF">CVT24_008309</name>
</gene>
<feature type="domain" description="G" evidence="1">
    <location>
        <begin position="29"/>
        <end position="126"/>
    </location>
</feature>
<reference evidence="2 3" key="1">
    <citation type="journal article" date="2018" name="Evol. Lett.">
        <title>Horizontal gene cluster transfer increased hallucinogenic mushroom diversity.</title>
        <authorList>
            <person name="Reynolds H.T."/>
            <person name="Vijayakumar V."/>
            <person name="Gluck-Thaler E."/>
            <person name="Korotkin H.B."/>
            <person name="Matheny P.B."/>
            <person name="Slot J.C."/>
        </authorList>
    </citation>
    <scope>NUCLEOTIDE SEQUENCE [LARGE SCALE GENOMIC DNA]</scope>
    <source>
        <strain evidence="2 3">2629</strain>
    </source>
</reference>
<comment type="caution">
    <text evidence="2">The sequence shown here is derived from an EMBL/GenBank/DDBJ whole genome shotgun (WGS) entry which is preliminary data.</text>
</comment>
<dbReference type="Proteomes" id="UP000284842">
    <property type="component" value="Unassembled WGS sequence"/>
</dbReference>
<evidence type="ECO:0000259" key="1">
    <source>
        <dbReference type="Pfam" id="PF01926"/>
    </source>
</evidence>